<comment type="caution">
    <text evidence="3">The sequence shown here is derived from an EMBL/GenBank/DDBJ whole genome shotgun (WGS) entry which is preliminary data.</text>
</comment>
<feature type="domain" description="DUF6533" evidence="2">
    <location>
        <begin position="32"/>
        <end position="76"/>
    </location>
</feature>
<keyword evidence="1" id="KW-0472">Membrane</keyword>
<feature type="transmembrane region" description="Helical" evidence="1">
    <location>
        <begin position="211"/>
        <end position="233"/>
    </location>
</feature>
<keyword evidence="1" id="KW-1133">Transmembrane helix</keyword>
<proteinExistence type="predicted"/>
<keyword evidence="1" id="KW-0812">Transmembrane</keyword>
<keyword evidence="4" id="KW-1185">Reference proteome</keyword>
<sequence length="306" mass="34341">METSTVQRPNLAWPLRRMSSDPQLDYDLHKTSIAALVFLVWENLITLDDEVAHIWSKPWNAWIKTVFLFLRYFPLAVQLCNRIISEMVEQHEHLDFSALRAWYISQVLVAHLAMTGVEIVMMARVYALFRNNPWIGHGFIFLWLAETLVVLLGLFLTLPDVHFEPALMITRAPHSFVYLAIAALLSQATILGLTLVRFLQGQWGGTSLGQLLIREGTIIYFIFFVSTMAAAIYSARGLAFGMTEYAWYLSIISTVGCRLILNMQRIPSSSRATDSSFHGTAGLELTTLHASHGAVDASFPGTMSSA</sequence>
<feature type="transmembrane region" description="Helical" evidence="1">
    <location>
        <begin position="101"/>
        <end position="122"/>
    </location>
</feature>
<accession>A0AAD7KEZ2</accession>
<protein>
    <recommendedName>
        <fullName evidence="2">DUF6533 domain-containing protein</fullName>
    </recommendedName>
</protein>
<name>A0AAD7KEZ2_9AGAR</name>
<reference evidence="3" key="1">
    <citation type="submission" date="2023-03" db="EMBL/GenBank/DDBJ databases">
        <title>Massive genome expansion in bonnet fungi (Mycena s.s.) driven by repeated elements and novel gene families across ecological guilds.</title>
        <authorList>
            <consortium name="Lawrence Berkeley National Laboratory"/>
            <person name="Harder C.B."/>
            <person name="Miyauchi S."/>
            <person name="Viragh M."/>
            <person name="Kuo A."/>
            <person name="Thoen E."/>
            <person name="Andreopoulos B."/>
            <person name="Lu D."/>
            <person name="Skrede I."/>
            <person name="Drula E."/>
            <person name="Henrissat B."/>
            <person name="Morin E."/>
            <person name="Kohler A."/>
            <person name="Barry K."/>
            <person name="LaButti K."/>
            <person name="Morin E."/>
            <person name="Salamov A."/>
            <person name="Lipzen A."/>
            <person name="Mereny Z."/>
            <person name="Hegedus B."/>
            <person name="Baldrian P."/>
            <person name="Stursova M."/>
            <person name="Weitz H."/>
            <person name="Taylor A."/>
            <person name="Grigoriev I.V."/>
            <person name="Nagy L.G."/>
            <person name="Martin F."/>
            <person name="Kauserud H."/>
        </authorList>
    </citation>
    <scope>NUCLEOTIDE SEQUENCE</scope>
    <source>
        <strain evidence="3">CBHHK182m</strain>
    </source>
</reference>
<feature type="transmembrane region" description="Helical" evidence="1">
    <location>
        <begin position="176"/>
        <end position="199"/>
    </location>
</feature>
<gene>
    <name evidence="3" type="ORF">B0H16DRAFT_486287</name>
</gene>
<dbReference type="AlphaFoldDB" id="A0AAD7KEZ2"/>
<organism evidence="3 4">
    <name type="scientific">Mycena metata</name>
    <dbReference type="NCBI Taxonomy" id="1033252"/>
    <lineage>
        <taxon>Eukaryota</taxon>
        <taxon>Fungi</taxon>
        <taxon>Dikarya</taxon>
        <taxon>Basidiomycota</taxon>
        <taxon>Agaricomycotina</taxon>
        <taxon>Agaricomycetes</taxon>
        <taxon>Agaricomycetidae</taxon>
        <taxon>Agaricales</taxon>
        <taxon>Marasmiineae</taxon>
        <taxon>Mycenaceae</taxon>
        <taxon>Mycena</taxon>
    </lineage>
</organism>
<evidence type="ECO:0000313" key="4">
    <source>
        <dbReference type="Proteomes" id="UP001215598"/>
    </source>
</evidence>
<dbReference type="EMBL" id="JARKIB010000003">
    <property type="protein sequence ID" value="KAJ7783255.1"/>
    <property type="molecule type" value="Genomic_DNA"/>
</dbReference>
<evidence type="ECO:0000313" key="3">
    <source>
        <dbReference type="EMBL" id="KAJ7783255.1"/>
    </source>
</evidence>
<dbReference type="Proteomes" id="UP001215598">
    <property type="component" value="Unassembled WGS sequence"/>
</dbReference>
<dbReference type="Pfam" id="PF20151">
    <property type="entry name" value="DUF6533"/>
    <property type="match status" value="1"/>
</dbReference>
<evidence type="ECO:0000259" key="2">
    <source>
        <dbReference type="Pfam" id="PF20151"/>
    </source>
</evidence>
<feature type="transmembrane region" description="Helical" evidence="1">
    <location>
        <begin position="134"/>
        <end position="156"/>
    </location>
</feature>
<evidence type="ECO:0000256" key="1">
    <source>
        <dbReference type="SAM" id="Phobius"/>
    </source>
</evidence>
<dbReference type="InterPro" id="IPR045340">
    <property type="entry name" value="DUF6533"/>
</dbReference>